<dbReference type="RefSeq" id="XP_009025033.1">
    <property type="nucleotide sequence ID" value="XM_009026785.1"/>
</dbReference>
<reference evidence="2" key="3">
    <citation type="submission" date="2015-06" db="UniProtKB">
        <authorList>
            <consortium name="EnsemblMetazoa"/>
        </authorList>
    </citation>
    <scope>IDENTIFICATION</scope>
</reference>
<reference evidence="1 3" key="2">
    <citation type="journal article" date="2013" name="Nature">
        <title>Insights into bilaterian evolution from three spiralian genomes.</title>
        <authorList>
            <person name="Simakov O."/>
            <person name="Marletaz F."/>
            <person name="Cho S.J."/>
            <person name="Edsinger-Gonzales E."/>
            <person name="Havlak P."/>
            <person name="Hellsten U."/>
            <person name="Kuo D.H."/>
            <person name="Larsson T."/>
            <person name="Lv J."/>
            <person name="Arendt D."/>
            <person name="Savage R."/>
            <person name="Osoegawa K."/>
            <person name="de Jong P."/>
            <person name="Grimwood J."/>
            <person name="Chapman J.A."/>
            <person name="Shapiro H."/>
            <person name="Aerts A."/>
            <person name="Otillar R.P."/>
            <person name="Terry A.Y."/>
            <person name="Boore J.L."/>
            <person name="Grigoriev I.V."/>
            <person name="Lindberg D.R."/>
            <person name="Seaver E.C."/>
            <person name="Weisblat D.A."/>
            <person name="Putnam N.H."/>
            <person name="Rokhsar D.S."/>
        </authorList>
    </citation>
    <scope>NUCLEOTIDE SEQUENCE</scope>
</reference>
<gene>
    <name evidence="2" type="primary">20206913</name>
    <name evidence="1" type="ORF">HELRODRAFT_178701</name>
</gene>
<accession>T1FDL4</accession>
<name>T1FDL4_HELRO</name>
<organism evidence="2 3">
    <name type="scientific">Helobdella robusta</name>
    <name type="common">Californian leech</name>
    <dbReference type="NCBI Taxonomy" id="6412"/>
    <lineage>
        <taxon>Eukaryota</taxon>
        <taxon>Metazoa</taxon>
        <taxon>Spiralia</taxon>
        <taxon>Lophotrochozoa</taxon>
        <taxon>Annelida</taxon>
        <taxon>Clitellata</taxon>
        <taxon>Hirudinea</taxon>
        <taxon>Rhynchobdellida</taxon>
        <taxon>Glossiphoniidae</taxon>
        <taxon>Helobdella</taxon>
    </lineage>
</organism>
<dbReference type="EMBL" id="KB097487">
    <property type="protein sequence ID" value="ESN96902.1"/>
    <property type="molecule type" value="Genomic_DNA"/>
</dbReference>
<evidence type="ECO:0000313" key="2">
    <source>
        <dbReference type="EnsemblMetazoa" id="HelroP178701"/>
    </source>
</evidence>
<dbReference type="InParanoid" id="T1FDL4"/>
<sequence>MKPSVKAFISLYRTMSSRVRYDIQEMTDPEFGEVRGEFQNSRVKVGVGFSRSTNIALQQHHVAATSCCSNIMLQQHHVAATSYCSNIMFIDKTNYIKLEAKFKQEMVLGTSLKFFYLELYSSKSHVDMVFHRCSCSTKLIIRPLFSFPKSIKH</sequence>
<dbReference type="EnsemblMetazoa" id="HelroT178701">
    <property type="protein sequence ID" value="HelroP178701"/>
    <property type="gene ID" value="HelroG178701"/>
</dbReference>
<dbReference type="HOGENOM" id="CLU_1715257_0_0_1"/>
<reference evidence="3" key="1">
    <citation type="submission" date="2012-12" db="EMBL/GenBank/DDBJ databases">
        <authorList>
            <person name="Hellsten U."/>
            <person name="Grimwood J."/>
            <person name="Chapman J.A."/>
            <person name="Shapiro H."/>
            <person name="Aerts A."/>
            <person name="Otillar R.P."/>
            <person name="Terry A.Y."/>
            <person name="Boore J.L."/>
            <person name="Simakov O."/>
            <person name="Marletaz F."/>
            <person name="Cho S.-J."/>
            <person name="Edsinger-Gonzales E."/>
            <person name="Havlak P."/>
            <person name="Kuo D.-H."/>
            <person name="Larsson T."/>
            <person name="Lv J."/>
            <person name="Arendt D."/>
            <person name="Savage R."/>
            <person name="Osoegawa K."/>
            <person name="de Jong P."/>
            <person name="Lindberg D.R."/>
            <person name="Seaver E.C."/>
            <person name="Weisblat D.A."/>
            <person name="Putnam N.H."/>
            <person name="Grigoriev I.V."/>
            <person name="Rokhsar D.S."/>
        </authorList>
    </citation>
    <scope>NUCLEOTIDE SEQUENCE</scope>
</reference>
<dbReference type="GeneID" id="20206913"/>
<protein>
    <submittedName>
        <fullName evidence="1 2">Uncharacterized protein</fullName>
    </submittedName>
</protein>
<evidence type="ECO:0000313" key="3">
    <source>
        <dbReference type="Proteomes" id="UP000015101"/>
    </source>
</evidence>
<dbReference type="CTD" id="20206913"/>
<evidence type="ECO:0000313" key="1">
    <source>
        <dbReference type="EMBL" id="ESN96902.1"/>
    </source>
</evidence>
<dbReference type="KEGG" id="hro:HELRODRAFT_178701"/>
<dbReference type="Proteomes" id="UP000015101">
    <property type="component" value="Unassembled WGS sequence"/>
</dbReference>
<dbReference type="EMBL" id="AMQM01006530">
    <property type="status" value="NOT_ANNOTATED_CDS"/>
    <property type="molecule type" value="Genomic_DNA"/>
</dbReference>
<keyword evidence="3" id="KW-1185">Reference proteome</keyword>
<dbReference type="AlphaFoldDB" id="T1FDL4"/>
<proteinExistence type="predicted"/>